<feature type="region of interest" description="Disordered" evidence="1">
    <location>
        <begin position="1"/>
        <end position="29"/>
    </location>
</feature>
<sequence length="122" mass="13530">MSEKKALEGEKASMRAELDETKARATEEAERLRSEATKVWDLGKGAFLISSEFRTLCAKKALGYFKVGFSSCLAQFRANDYSEEEHPASFLDLRKALMDMADEEAAEEEEDAGTTPPSSPKL</sequence>
<dbReference type="AlphaFoldDB" id="A0A2Z7CCG0"/>
<name>A0A2Z7CCG0_9LAMI</name>
<feature type="compositionally biased region" description="Acidic residues" evidence="1">
    <location>
        <begin position="101"/>
        <end position="112"/>
    </location>
</feature>
<keyword evidence="3" id="KW-1185">Reference proteome</keyword>
<reference evidence="2 3" key="1">
    <citation type="journal article" date="2015" name="Proc. Natl. Acad. Sci. U.S.A.">
        <title>The resurrection genome of Boea hygrometrica: A blueprint for survival of dehydration.</title>
        <authorList>
            <person name="Xiao L."/>
            <person name="Yang G."/>
            <person name="Zhang L."/>
            <person name="Yang X."/>
            <person name="Zhao S."/>
            <person name="Ji Z."/>
            <person name="Zhou Q."/>
            <person name="Hu M."/>
            <person name="Wang Y."/>
            <person name="Chen M."/>
            <person name="Xu Y."/>
            <person name="Jin H."/>
            <person name="Xiao X."/>
            <person name="Hu G."/>
            <person name="Bao F."/>
            <person name="Hu Y."/>
            <person name="Wan P."/>
            <person name="Li L."/>
            <person name="Deng X."/>
            <person name="Kuang T."/>
            <person name="Xiang C."/>
            <person name="Zhu J.K."/>
            <person name="Oliver M.J."/>
            <person name="He Y."/>
        </authorList>
    </citation>
    <scope>NUCLEOTIDE SEQUENCE [LARGE SCALE GENOMIC DNA]</scope>
    <source>
        <strain evidence="3">cv. XS01</strain>
    </source>
</reference>
<dbReference type="EMBL" id="KQ996519">
    <property type="protein sequence ID" value="KZV44740.1"/>
    <property type="molecule type" value="Genomic_DNA"/>
</dbReference>
<feature type="region of interest" description="Disordered" evidence="1">
    <location>
        <begin position="101"/>
        <end position="122"/>
    </location>
</feature>
<organism evidence="2 3">
    <name type="scientific">Dorcoceras hygrometricum</name>
    <dbReference type="NCBI Taxonomy" id="472368"/>
    <lineage>
        <taxon>Eukaryota</taxon>
        <taxon>Viridiplantae</taxon>
        <taxon>Streptophyta</taxon>
        <taxon>Embryophyta</taxon>
        <taxon>Tracheophyta</taxon>
        <taxon>Spermatophyta</taxon>
        <taxon>Magnoliopsida</taxon>
        <taxon>eudicotyledons</taxon>
        <taxon>Gunneridae</taxon>
        <taxon>Pentapetalae</taxon>
        <taxon>asterids</taxon>
        <taxon>lamiids</taxon>
        <taxon>Lamiales</taxon>
        <taxon>Gesneriaceae</taxon>
        <taxon>Didymocarpoideae</taxon>
        <taxon>Trichosporeae</taxon>
        <taxon>Loxocarpinae</taxon>
        <taxon>Dorcoceras</taxon>
    </lineage>
</organism>
<evidence type="ECO:0000256" key="1">
    <source>
        <dbReference type="SAM" id="MobiDB-lite"/>
    </source>
</evidence>
<evidence type="ECO:0000313" key="3">
    <source>
        <dbReference type="Proteomes" id="UP000250235"/>
    </source>
</evidence>
<gene>
    <name evidence="2" type="ORF">F511_37833</name>
</gene>
<dbReference type="Proteomes" id="UP000250235">
    <property type="component" value="Unassembled WGS sequence"/>
</dbReference>
<accession>A0A2Z7CCG0</accession>
<proteinExistence type="predicted"/>
<evidence type="ECO:0000313" key="2">
    <source>
        <dbReference type="EMBL" id="KZV44740.1"/>
    </source>
</evidence>
<protein>
    <submittedName>
        <fullName evidence="2">WD repeat-containing protein 43-like</fullName>
    </submittedName>
</protein>